<keyword evidence="4" id="KW-1185">Reference proteome</keyword>
<evidence type="ECO:0000313" key="3">
    <source>
        <dbReference type="EMBL" id="QBI53545.1"/>
    </source>
</evidence>
<gene>
    <name evidence="3" type="ORF">EKD16_08755</name>
</gene>
<dbReference type="Pfam" id="PF01455">
    <property type="entry name" value="HupF_HypC"/>
    <property type="match status" value="1"/>
</dbReference>
<dbReference type="SUPFAM" id="SSF159127">
    <property type="entry name" value="HupF/HypC-like"/>
    <property type="match status" value="1"/>
</dbReference>
<organism evidence="3 4">
    <name type="scientific">Streptomonospora litoralis</name>
    <dbReference type="NCBI Taxonomy" id="2498135"/>
    <lineage>
        <taxon>Bacteria</taxon>
        <taxon>Bacillati</taxon>
        <taxon>Actinomycetota</taxon>
        <taxon>Actinomycetes</taxon>
        <taxon>Streptosporangiales</taxon>
        <taxon>Nocardiopsidaceae</taxon>
        <taxon>Streptomonospora</taxon>
    </lineage>
</organism>
<dbReference type="RefSeq" id="WP_242677296.1">
    <property type="nucleotide sequence ID" value="NZ_CP036455.1"/>
</dbReference>
<feature type="region of interest" description="Disordered" evidence="2">
    <location>
        <begin position="1"/>
        <end position="25"/>
    </location>
</feature>
<dbReference type="InterPro" id="IPR001109">
    <property type="entry name" value="Hydrogenase_HupF/HypC"/>
</dbReference>
<evidence type="ECO:0000256" key="2">
    <source>
        <dbReference type="SAM" id="MobiDB-lite"/>
    </source>
</evidence>
<evidence type="ECO:0000313" key="4">
    <source>
        <dbReference type="Proteomes" id="UP000292235"/>
    </source>
</evidence>
<name>A0A4P6PZC4_9ACTN</name>
<sequence>MSTEPERGAPGDGAAPLPFPGMPAPAGDFIEVPEWHEGDGVCVTCSDQAVAVRVRALLPGGMALVDTGSSVEEVSVALVEAGEGDTLLVHAKEAIARVEQEVPDDRLG</sequence>
<evidence type="ECO:0000256" key="1">
    <source>
        <dbReference type="ARBA" id="ARBA00006018"/>
    </source>
</evidence>
<comment type="similarity">
    <text evidence="1">Belongs to the HupF/HypC family.</text>
</comment>
<protein>
    <recommendedName>
        <fullName evidence="5">Hydrogenase assembly protein HupF</fullName>
    </recommendedName>
</protein>
<reference evidence="3 4" key="1">
    <citation type="submission" date="2019-02" db="EMBL/GenBank/DDBJ databases">
        <authorList>
            <person name="Khodamoradi S."/>
            <person name="Hahnke R.L."/>
            <person name="Kaempfer P."/>
            <person name="Schumann P."/>
            <person name="Rohde M."/>
            <person name="Steinert M."/>
            <person name="Luzhetskyy A."/>
            <person name="Wink J."/>
            <person name="Ruckert C."/>
        </authorList>
    </citation>
    <scope>NUCLEOTIDE SEQUENCE [LARGE SCALE GENOMIC DNA]</scope>
    <source>
        <strain evidence="3 4">M2</strain>
    </source>
</reference>
<dbReference type="Proteomes" id="UP000292235">
    <property type="component" value="Chromosome"/>
</dbReference>
<dbReference type="KEGG" id="strr:EKD16_08755"/>
<dbReference type="EMBL" id="CP036455">
    <property type="protein sequence ID" value="QBI53545.1"/>
    <property type="molecule type" value="Genomic_DNA"/>
</dbReference>
<dbReference type="AlphaFoldDB" id="A0A4P6PZC4"/>
<proteinExistence type="inferred from homology"/>
<evidence type="ECO:0008006" key="5">
    <source>
        <dbReference type="Google" id="ProtNLM"/>
    </source>
</evidence>
<accession>A0A4P6PZC4</accession>
<dbReference type="Gene3D" id="2.30.30.140">
    <property type="match status" value="1"/>
</dbReference>